<dbReference type="InterPro" id="IPR012914">
    <property type="entry name" value="PucR_dom"/>
</dbReference>
<accession>A0ABU4JVI7</accession>
<dbReference type="InterPro" id="IPR041522">
    <property type="entry name" value="CdaR_GGDEF"/>
</dbReference>
<keyword evidence="4" id="KW-1185">Reference proteome</keyword>
<sequence length="410" mass="47663">MGVRIDQLMSLPELKDLKLVGGGNGVSKVTRWVHNVETPDIVQYVQNDELIILTGIGVFEDSSSFIKLVKGIIERKASGLIVNVGKYLSKVPEEIRELANEEGFPIFEVPWESNLAEITRIICGDIVKRQIEESSYQDLLKNIIFFNRITYEDFTKRMSAYGYSYFNSFRVITVAIDKLEEYLSFKNIKDEQSIAYIKDNFLRAVNGAIWDPRFQPISFLQKDSVVILQINEKDKFIDLTMLSQIIRESVKHSFADISINIGIGNAYTEFNEIKRSYNEAEKALKVLKAEGGSDETIFYSNIGAYKLLTEIENINLLKEYYDDTVGRLERYDLQNHTDYSKIFHTFLQENGNYIQTSHKLYMHRNTLMYKINKIQEIIKRDLTDTKLRLEFYLGYLVKQINYFGAEDKKY</sequence>
<dbReference type="InterPro" id="IPR051448">
    <property type="entry name" value="CdaR-like_regulators"/>
</dbReference>
<dbReference type="RefSeq" id="WP_318798506.1">
    <property type="nucleotide sequence ID" value="NZ_JARUJP010000016.1"/>
</dbReference>
<gene>
    <name evidence="3" type="ORF">P8V03_13505</name>
</gene>
<dbReference type="Proteomes" id="UP001281656">
    <property type="component" value="Unassembled WGS sequence"/>
</dbReference>
<dbReference type="EMBL" id="JARUJP010000016">
    <property type="protein sequence ID" value="MDW8802166.1"/>
    <property type="molecule type" value="Genomic_DNA"/>
</dbReference>
<comment type="similarity">
    <text evidence="1">Belongs to the CdaR family.</text>
</comment>
<dbReference type="PANTHER" id="PTHR33744">
    <property type="entry name" value="CARBOHYDRATE DIACID REGULATOR"/>
    <property type="match status" value="1"/>
</dbReference>
<dbReference type="Pfam" id="PF13556">
    <property type="entry name" value="HTH_30"/>
    <property type="match status" value="1"/>
</dbReference>
<comment type="caution">
    <text evidence="3">The sequence shown here is derived from an EMBL/GenBank/DDBJ whole genome shotgun (WGS) entry which is preliminary data.</text>
</comment>
<evidence type="ECO:0000313" key="3">
    <source>
        <dbReference type="EMBL" id="MDW8802166.1"/>
    </source>
</evidence>
<feature type="domain" description="GGDEF" evidence="2">
    <location>
        <begin position="167"/>
        <end position="301"/>
    </location>
</feature>
<dbReference type="PROSITE" id="PS50887">
    <property type="entry name" value="GGDEF"/>
    <property type="match status" value="1"/>
</dbReference>
<evidence type="ECO:0000313" key="4">
    <source>
        <dbReference type="Proteomes" id="UP001281656"/>
    </source>
</evidence>
<dbReference type="Pfam" id="PF17853">
    <property type="entry name" value="GGDEF_2"/>
    <property type="match status" value="1"/>
</dbReference>
<evidence type="ECO:0000256" key="1">
    <source>
        <dbReference type="ARBA" id="ARBA00006754"/>
    </source>
</evidence>
<name>A0ABU4JVI7_9CLOT</name>
<dbReference type="InterPro" id="IPR042070">
    <property type="entry name" value="PucR_C-HTH_sf"/>
</dbReference>
<reference evidence="3 4" key="1">
    <citation type="submission" date="2023-04" db="EMBL/GenBank/DDBJ databases">
        <title>Clostridium tannerae sp. nov., isolated from the fecal material of an alpaca.</title>
        <authorList>
            <person name="Miller S."/>
            <person name="Hendry M."/>
            <person name="King J."/>
            <person name="Sankaranarayanan K."/>
            <person name="Lawson P.A."/>
        </authorList>
    </citation>
    <scope>NUCLEOTIDE SEQUENCE [LARGE SCALE GENOMIC DNA]</scope>
    <source>
        <strain evidence="3 4">A1-XYC3</strain>
    </source>
</reference>
<proteinExistence type="inferred from homology"/>
<protein>
    <submittedName>
        <fullName evidence="3">PucR family transcriptional regulator ligand-binding domain-containing protein</fullName>
    </submittedName>
</protein>
<dbReference type="InterPro" id="IPR025736">
    <property type="entry name" value="PucR_C-HTH_dom"/>
</dbReference>
<dbReference type="Pfam" id="PF07905">
    <property type="entry name" value="PucR"/>
    <property type="match status" value="1"/>
</dbReference>
<dbReference type="PANTHER" id="PTHR33744:SF1">
    <property type="entry name" value="DNA-BINDING TRANSCRIPTIONAL ACTIVATOR ADER"/>
    <property type="match status" value="1"/>
</dbReference>
<evidence type="ECO:0000259" key="2">
    <source>
        <dbReference type="PROSITE" id="PS50887"/>
    </source>
</evidence>
<dbReference type="InterPro" id="IPR000160">
    <property type="entry name" value="GGDEF_dom"/>
</dbReference>
<dbReference type="Gene3D" id="1.10.10.2840">
    <property type="entry name" value="PucR C-terminal helix-turn-helix domain"/>
    <property type="match status" value="1"/>
</dbReference>
<organism evidence="3 4">
    <name type="scientific">Clostridium tanneri</name>
    <dbReference type="NCBI Taxonomy" id="3037988"/>
    <lineage>
        <taxon>Bacteria</taxon>
        <taxon>Bacillati</taxon>
        <taxon>Bacillota</taxon>
        <taxon>Clostridia</taxon>
        <taxon>Eubacteriales</taxon>
        <taxon>Clostridiaceae</taxon>
        <taxon>Clostridium</taxon>
    </lineage>
</organism>